<gene>
    <name evidence="2" type="ORF">K466DRAFT_598485</name>
</gene>
<proteinExistence type="predicted"/>
<dbReference type="InParanoid" id="A0A5C3PFR5"/>
<dbReference type="Proteomes" id="UP000308197">
    <property type="component" value="Unassembled WGS sequence"/>
</dbReference>
<keyword evidence="3" id="KW-1185">Reference proteome</keyword>
<dbReference type="EMBL" id="ML211106">
    <property type="protein sequence ID" value="TFK88594.1"/>
    <property type="molecule type" value="Genomic_DNA"/>
</dbReference>
<dbReference type="AlphaFoldDB" id="A0A5C3PFR5"/>
<dbReference type="STRING" id="1314778.A0A5C3PFR5"/>
<reference evidence="2 3" key="1">
    <citation type="journal article" date="2019" name="Nat. Ecol. Evol.">
        <title>Megaphylogeny resolves global patterns of mushroom evolution.</title>
        <authorList>
            <person name="Varga T."/>
            <person name="Krizsan K."/>
            <person name="Foldi C."/>
            <person name="Dima B."/>
            <person name="Sanchez-Garcia M."/>
            <person name="Sanchez-Ramirez S."/>
            <person name="Szollosi G.J."/>
            <person name="Szarkandi J.G."/>
            <person name="Papp V."/>
            <person name="Albert L."/>
            <person name="Andreopoulos W."/>
            <person name="Angelini C."/>
            <person name="Antonin V."/>
            <person name="Barry K.W."/>
            <person name="Bougher N.L."/>
            <person name="Buchanan P."/>
            <person name="Buyck B."/>
            <person name="Bense V."/>
            <person name="Catcheside P."/>
            <person name="Chovatia M."/>
            <person name="Cooper J."/>
            <person name="Damon W."/>
            <person name="Desjardin D."/>
            <person name="Finy P."/>
            <person name="Geml J."/>
            <person name="Haridas S."/>
            <person name="Hughes K."/>
            <person name="Justo A."/>
            <person name="Karasinski D."/>
            <person name="Kautmanova I."/>
            <person name="Kiss B."/>
            <person name="Kocsube S."/>
            <person name="Kotiranta H."/>
            <person name="LaButti K.M."/>
            <person name="Lechner B.E."/>
            <person name="Liimatainen K."/>
            <person name="Lipzen A."/>
            <person name="Lukacs Z."/>
            <person name="Mihaltcheva S."/>
            <person name="Morgado L.N."/>
            <person name="Niskanen T."/>
            <person name="Noordeloos M.E."/>
            <person name="Ohm R.A."/>
            <person name="Ortiz-Santana B."/>
            <person name="Ovrebo C."/>
            <person name="Racz N."/>
            <person name="Riley R."/>
            <person name="Savchenko A."/>
            <person name="Shiryaev A."/>
            <person name="Soop K."/>
            <person name="Spirin V."/>
            <person name="Szebenyi C."/>
            <person name="Tomsovsky M."/>
            <person name="Tulloss R.E."/>
            <person name="Uehling J."/>
            <person name="Grigoriev I.V."/>
            <person name="Vagvolgyi C."/>
            <person name="Papp T."/>
            <person name="Martin F.M."/>
            <person name="Miettinen O."/>
            <person name="Hibbett D.S."/>
            <person name="Nagy L.G."/>
        </authorList>
    </citation>
    <scope>NUCLEOTIDE SEQUENCE [LARGE SCALE GENOMIC DNA]</scope>
    <source>
        <strain evidence="2 3">HHB13444</strain>
    </source>
</reference>
<evidence type="ECO:0000256" key="1">
    <source>
        <dbReference type="SAM" id="MobiDB-lite"/>
    </source>
</evidence>
<organism evidence="2 3">
    <name type="scientific">Polyporus arcularius HHB13444</name>
    <dbReference type="NCBI Taxonomy" id="1314778"/>
    <lineage>
        <taxon>Eukaryota</taxon>
        <taxon>Fungi</taxon>
        <taxon>Dikarya</taxon>
        <taxon>Basidiomycota</taxon>
        <taxon>Agaricomycotina</taxon>
        <taxon>Agaricomycetes</taxon>
        <taxon>Polyporales</taxon>
        <taxon>Polyporaceae</taxon>
        <taxon>Polyporus</taxon>
    </lineage>
</organism>
<feature type="compositionally biased region" description="Basic and acidic residues" evidence="1">
    <location>
        <begin position="212"/>
        <end position="223"/>
    </location>
</feature>
<feature type="region of interest" description="Disordered" evidence="1">
    <location>
        <begin position="209"/>
        <end position="237"/>
    </location>
</feature>
<protein>
    <submittedName>
        <fullName evidence="2">Uncharacterized protein</fullName>
    </submittedName>
</protein>
<evidence type="ECO:0000313" key="2">
    <source>
        <dbReference type="EMBL" id="TFK88594.1"/>
    </source>
</evidence>
<feature type="region of interest" description="Disordered" evidence="1">
    <location>
        <begin position="12"/>
        <end position="31"/>
    </location>
</feature>
<sequence length="255" mass="28192">MSSFQIQYPISDARSEPIPEQRPSSGVRVPLPAVTPVPRELSPGCMSDGTISANHPAVQRFVWRIARAVEGAEAAHAAKPENVWWHVTDGYHASWWRAEKAGNLPADDGWSACRRLVERVLRLEHDKLSLQSVQAVFVLGALTALARPSRAAFWAFWGENSWTTTASLVDEVFKADPALITKPEIATWDHKQFGTACVVRKDRLKWLPNHAHPSERRDAREAAEGGAGTTGAHTRARRRTGLLDADVPFGYYGQA</sequence>
<evidence type="ECO:0000313" key="3">
    <source>
        <dbReference type="Proteomes" id="UP000308197"/>
    </source>
</evidence>
<accession>A0A5C3PFR5</accession>
<name>A0A5C3PFR5_9APHY</name>